<gene>
    <name evidence="2" type="ORF">EGYM00392_LOCUS36692</name>
</gene>
<evidence type="ECO:0000256" key="1">
    <source>
        <dbReference type="SAM" id="MobiDB-lite"/>
    </source>
</evidence>
<organism evidence="2">
    <name type="scientific">Eutreptiella gymnastica</name>
    <dbReference type="NCBI Taxonomy" id="73025"/>
    <lineage>
        <taxon>Eukaryota</taxon>
        <taxon>Discoba</taxon>
        <taxon>Euglenozoa</taxon>
        <taxon>Euglenida</taxon>
        <taxon>Spirocuta</taxon>
        <taxon>Euglenophyceae</taxon>
        <taxon>Eutreptiales</taxon>
        <taxon>Eutreptiaceae</taxon>
        <taxon>Eutreptiella</taxon>
    </lineage>
</organism>
<name>A0A7S1IXL6_9EUGL</name>
<feature type="region of interest" description="Disordered" evidence="1">
    <location>
        <begin position="98"/>
        <end position="124"/>
    </location>
</feature>
<protein>
    <submittedName>
        <fullName evidence="2">Uncharacterized protein</fullName>
    </submittedName>
</protein>
<reference evidence="2" key="1">
    <citation type="submission" date="2021-01" db="EMBL/GenBank/DDBJ databases">
        <authorList>
            <person name="Corre E."/>
            <person name="Pelletier E."/>
            <person name="Niang G."/>
            <person name="Scheremetjew M."/>
            <person name="Finn R."/>
            <person name="Kale V."/>
            <person name="Holt S."/>
            <person name="Cochrane G."/>
            <person name="Meng A."/>
            <person name="Brown T."/>
            <person name="Cohen L."/>
        </authorList>
    </citation>
    <scope>NUCLEOTIDE SEQUENCE</scope>
    <source>
        <strain evidence="2">NIES-381</strain>
    </source>
</reference>
<dbReference type="EMBL" id="HBGA01098282">
    <property type="protein sequence ID" value="CAD9025564.1"/>
    <property type="molecule type" value="Transcribed_RNA"/>
</dbReference>
<proteinExistence type="predicted"/>
<sequence length="135" mass="15632">MSAQVCFKIGWIYSIHLEHMPFLIPGSLDPATLTRNLTHQAWIQPLFAWVRAHSCICHKQDAYSQKLWPSKDCHGQTSSRNQLPQKNLWTVQVAILKESKDRNQGSQYMKTQGPQQGEPMQHAKWNHWKALNKVS</sequence>
<dbReference type="AlphaFoldDB" id="A0A7S1IXL6"/>
<evidence type="ECO:0000313" key="2">
    <source>
        <dbReference type="EMBL" id="CAD9025564.1"/>
    </source>
</evidence>
<feature type="compositionally biased region" description="Polar residues" evidence="1">
    <location>
        <begin position="104"/>
        <end position="115"/>
    </location>
</feature>
<accession>A0A7S1IXL6</accession>